<dbReference type="GO" id="GO:0005634">
    <property type="term" value="C:nucleus"/>
    <property type="evidence" value="ECO:0007669"/>
    <property type="project" value="TreeGrafter"/>
</dbReference>
<dbReference type="InterPro" id="IPR015424">
    <property type="entry name" value="PyrdxlP-dep_Trfase"/>
</dbReference>
<gene>
    <name evidence="5" type="ORF">PMAYCL1PPCAC_10679</name>
</gene>
<dbReference type="PANTHER" id="PTHR11680">
    <property type="entry name" value="SERINE HYDROXYMETHYLTRANSFERASE"/>
    <property type="match status" value="1"/>
</dbReference>
<dbReference type="GO" id="GO:0019264">
    <property type="term" value="P:glycine biosynthetic process from serine"/>
    <property type="evidence" value="ECO:0007669"/>
    <property type="project" value="TreeGrafter"/>
</dbReference>
<feature type="non-terminal residue" evidence="5">
    <location>
        <position position="169"/>
    </location>
</feature>
<feature type="non-terminal residue" evidence="5">
    <location>
        <position position="1"/>
    </location>
</feature>
<dbReference type="InterPro" id="IPR015422">
    <property type="entry name" value="PyrdxlP-dep_Trfase_small"/>
</dbReference>
<feature type="compositionally biased region" description="Basic residues" evidence="3">
    <location>
        <begin position="145"/>
        <end position="158"/>
    </location>
</feature>
<feature type="compositionally biased region" description="Basic residues" evidence="3">
    <location>
        <begin position="122"/>
        <end position="132"/>
    </location>
</feature>
<comment type="caution">
    <text evidence="5">The sequence shown here is derived from an EMBL/GenBank/DDBJ whole genome shotgun (WGS) entry which is preliminary data.</text>
</comment>
<dbReference type="GO" id="GO:0005739">
    <property type="term" value="C:mitochondrion"/>
    <property type="evidence" value="ECO:0007669"/>
    <property type="project" value="TreeGrafter"/>
</dbReference>
<dbReference type="PANTHER" id="PTHR11680:SF59">
    <property type="entry name" value="SERINE HYDROXYMETHYLTRANSFERASE, CYTOSOLIC"/>
    <property type="match status" value="1"/>
</dbReference>
<dbReference type="Gene3D" id="3.90.1150.10">
    <property type="entry name" value="Aspartate Aminotransferase, domain 1"/>
    <property type="match status" value="1"/>
</dbReference>
<evidence type="ECO:0000256" key="1">
    <source>
        <dbReference type="ARBA" id="ARBA00001933"/>
    </source>
</evidence>
<feature type="region of interest" description="Disordered" evidence="3">
    <location>
        <begin position="145"/>
        <end position="169"/>
    </location>
</feature>
<feature type="domain" description="Serine hydroxymethyltransferase-like" evidence="4">
    <location>
        <begin position="1"/>
        <end position="82"/>
    </location>
</feature>
<dbReference type="SUPFAM" id="SSF53383">
    <property type="entry name" value="PLP-dependent transferases"/>
    <property type="match status" value="1"/>
</dbReference>
<accession>A0AAN4ZJH4</accession>
<dbReference type="Pfam" id="PF00464">
    <property type="entry name" value="SHMT"/>
    <property type="match status" value="1"/>
</dbReference>
<dbReference type="InterPro" id="IPR039429">
    <property type="entry name" value="SHMT-like_dom"/>
</dbReference>
<evidence type="ECO:0000313" key="6">
    <source>
        <dbReference type="Proteomes" id="UP001328107"/>
    </source>
</evidence>
<evidence type="ECO:0000313" key="5">
    <source>
        <dbReference type="EMBL" id="GMR40484.1"/>
    </source>
</evidence>
<feature type="region of interest" description="Disordered" evidence="3">
    <location>
        <begin position="91"/>
        <end position="132"/>
    </location>
</feature>
<protein>
    <recommendedName>
        <fullName evidence="4">Serine hydroxymethyltransferase-like domain-containing protein</fullName>
    </recommendedName>
</protein>
<dbReference type="GO" id="GO:0046653">
    <property type="term" value="P:tetrahydrofolate metabolic process"/>
    <property type="evidence" value="ECO:0007669"/>
    <property type="project" value="TreeGrafter"/>
</dbReference>
<dbReference type="Proteomes" id="UP001328107">
    <property type="component" value="Unassembled WGS sequence"/>
</dbReference>
<keyword evidence="6" id="KW-1185">Reference proteome</keyword>
<dbReference type="GO" id="GO:0004372">
    <property type="term" value="F:glycine hydroxymethyltransferase activity"/>
    <property type="evidence" value="ECO:0007669"/>
    <property type="project" value="TreeGrafter"/>
</dbReference>
<keyword evidence="2" id="KW-0663">Pyridoxal phosphate</keyword>
<evidence type="ECO:0000256" key="2">
    <source>
        <dbReference type="ARBA" id="ARBA00022898"/>
    </source>
</evidence>
<dbReference type="EMBL" id="BTRK01000003">
    <property type="protein sequence ID" value="GMR40484.1"/>
    <property type="molecule type" value="Genomic_DNA"/>
</dbReference>
<comment type="cofactor">
    <cofactor evidence="1">
        <name>pyridoxal 5'-phosphate</name>
        <dbReference type="ChEBI" id="CHEBI:597326"/>
    </cofactor>
</comment>
<name>A0AAN4ZJH4_9BILA</name>
<evidence type="ECO:0000256" key="3">
    <source>
        <dbReference type="SAM" id="MobiDB-lite"/>
    </source>
</evidence>
<reference evidence="6" key="1">
    <citation type="submission" date="2022-10" db="EMBL/GenBank/DDBJ databases">
        <title>Genome assembly of Pristionchus species.</title>
        <authorList>
            <person name="Yoshida K."/>
            <person name="Sommer R.J."/>
        </authorList>
    </citation>
    <scope>NUCLEOTIDE SEQUENCE [LARGE SCALE GENOMIC DNA]</scope>
    <source>
        <strain evidence="6">RS5460</strain>
    </source>
</reference>
<sequence length="169" mass="18969">AGIAVALRQCLSPEFVDYSKQVIANSQALANRLSQLGYALATGGTDNHLCIYSSLLQGLDGAGAEYVLDMAHIACNKNTCPAMCPPCDPATSVWEPREDSRRQTSSRWPTSSMRASRSCSNTRRKPERRSRTFVRILRRTSRSRRNWRILPRRSRHSPRPSNCPEMTST</sequence>
<proteinExistence type="predicted"/>
<dbReference type="AlphaFoldDB" id="A0AAN4ZJH4"/>
<dbReference type="InterPro" id="IPR049943">
    <property type="entry name" value="Ser_HO-MeTrfase-like"/>
</dbReference>
<dbReference type="GO" id="GO:0030170">
    <property type="term" value="F:pyridoxal phosphate binding"/>
    <property type="evidence" value="ECO:0007669"/>
    <property type="project" value="TreeGrafter"/>
</dbReference>
<evidence type="ECO:0000259" key="4">
    <source>
        <dbReference type="Pfam" id="PF00464"/>
    </source>
</evidence>
<feature type="compositionally biased region" description="Polar residues" evidence="3">
    <location>
        <begin position="103"/>
        <end position="121"/>
    </location>
</feature>
<organism evidence="5 6">
    <name type="scientific">Pristionchus mayeri</name>
    <dbReference type="NCBI Taxonomy" id="1317129"/>
    <lineage>
        <taxon>Eukaryota</taxon>
        <taxon>Metazoa</taxon>
        <taxon>Ecdysozoa</taxon>
        <taxon>Nematoda</taxon>
        <taxon>Chromadorea</taxon>
        <taxon>Rhabditida</taxon>
        <taxon>Rhabditina</taxon>
        <taxon>Diplogasteromorpha</taxon>
        <taxon>Diplogasteroidea</taxon>
        <taxon>Neodiplogasteridae</taxon>
        <taxon>Pristionchus</taxon>
    </lineage>
</organism>